<dbReference type="RefSeq" id="XP_027613610.1">
    <property type="nucleotide sequence ID" value="XM_027757809.1"/>
</dbReference>
<accession>A0A401GKJ9</accession>
<evidence type="ECO:0000256" key="13">
    <source>
        <dbReference type="PIRSR" id="PIRSR602401-1"/>
    </source>
</evidence>
<keyword evidence="5 13" id="KW-0349">Heme</keyword>
<dbReference type="GO" id="GO:0016705">
    <property type="term" value="F:oxidoreductase activity, acting on paired donors, with incorporation or reduction of molecular oxygen"/>
    <property type="evidence" value="ECO:0007669"/>
    <property type="project" value="InterPro"/>
</dbReference>
<comment type="pathway">
    <text evidence="3">Secondary metabolite biosynthesis.</text>
</comment>
<dbReference type="GO" id="GO:0016020">
    <property type="term" value="C:membrane"/>
    <property type="evidence" value="ECO:0007669"/>
    <property type="project" value="UniProtKB-SubCell"/>
</dbReference>
<dbReference type="GO" id="GO:0004497">
    <property type="term" value="F:monooxygenase activity"/>
    <property type="evidence" value="ECO:0007669"/>
    <property type="project" value="UniProtKB-KW"/>
</dbReference>
<dbReference type="InterPro" id="IPR002401">
    <property type="entry name" value="Cyt_P450_E_grp-I"/>
</dbReference>
<keyword evidence="8" id="KW-1133">Transmembrane helix</keyword>
<evidence type="ECO:0000256" key="5">
    <source>
        <dbReference type="ARBA" id="ARBA00022617"/>
    </source>
</evidence>
<dbReference type="Gene3D" id="1.10.630.10">
    <property type="entry name" value="Cytochrome P450"/>
    <property type="match status" value="1"/>
</dbReference>
<dbReference type="EMBL" id="BFAD01000004">
    <property type="protein sequence ID" value="GBE82697.1"/>
    <property type="molecule type" value="Genomic_DNA"/>
</dbReference>
<dbReference type="PANTHER" id="PTHR46300">
    <property type="entry name" value="P450, PUTATIVE (EUROFUNG)-RELATED-RELATED"/>
    <property type="match status" value="1"/>
</dbReference>
<dbReference type="Pfam" id="PF00067">
    <property type="entry name" value="p450"/>
    <property type="match status" value="2"/>
</dbReference>
<keyword evidence="12" id="KW-0472">Membrane</keyword>
<evidence type="ECO:0000256" key="12">
    <source>
        <dbReference type="ARBA" id="ARBA00023136"/>
    </source>
</evidence>
<gene>
    <name evidence="14" type="ORF">SCP_0410820</name>
</gene>
<sequence>MTFLVPVALLSLFTLLLVYAHGLFRGSLLLPPGPTPVPLLGNIHQLPKNEIWKALRAWGVQYGDVVFARFLGTRVLVVNSLQAAQDLMDKKSSIYSDRPRFTLHVELMGLHSMTSHMRYGERFRKQRRWIHNAVQDKDAVRTFRPMRQRETYILLSNLIERPDDYVTHMEQFMGALVMEVAYGHTVRSSDDKYVQIVRQATTAVSDVGSSRDEVRDGTAVPVACRQTFTCDSGSRSRHAPMHSSPCHMARPAAFVLEYAPQLPPFGSYHQASRKAGTSLRSLVSGTDSARVLCGLHAGKKSTNIAAGEQAISEGKLTDEEEEDIKGTAGVLFGAGTETTVTTLSVFFLTMVLHPEVYKKAQEEVDRVVGRGRLPDFDDRDSLPYLECVLKEVYRWNVPLPLGIPHQLMHDDEYSGYHIPGDTMVFPNIWAMSQDPKFYPDPERFRPERFEEMDANAAELRDPWHIIFGFGRRICSGRRFADEAIWIAIANIVATLNISKARDAHGEDITPPLAFSGGFSNCPAPFRCSILPRSKAAVDLVSQMRANVAA</sequence>
<keyword evidence="7 13" id="KW-0479">Metal-binding</keyword>
<evidence type="ECO:0000256" key="4">
    <source>
        <dbReference type="ARBA" id="ARBA00010617"/>
    </source>
</evidence>
<comment type="similarity">
    <text evidence="4">Belongs to the cytochrome P450 family.</text>
</comment>
<keyword evidence="11 14" id="KW-0503">Monooxygenase</keyword>
<evidence type="ECO:0000313" key="14">
    <source>
        <dbReference type="EMBL" id="GBE82697.1"/>
    </source>
</evidence>
<evidence type="ECO:0000256" key="3">
    <source>
        <dbReference type="ARBA" id="ARBA00005179"/>
    </source>
</evidence>
<keyword evidence="15" id="KW-1185">Reference proteome</keyword>
<evidence type="ECO:0000256" key="2">
    <source>
        <dbReference type="ARBA" id="ARBA00004167"/>
    </source>
</evidence>
<keyword evidence="10 13" id="KW-0408">Iron</keyword>
<evidence type="ECO:0000256" key="8">
    <source>
        <dbReference type="ARBA" id="ARBA00022989"/>
    </source>
</evidence>
<proteinExistence type="inferred from homology"/>
<organism evidence="14 15">
    <name type="scientific">Sparassis crispa</name>
    <dbReference type="NCBI Taxonomy" id="139825"/>
    <lineage>
        <taxon>Eukaryota</taxon>
        <taxon>Fungi</taxon>
        <taxon>Dikarya</taxon>
        <taxon>Basidiomycota</taxon>
        <taxon>Agaricomycotina</taxon>
        <taxon>Agaricomycetes</taxon>
        <taxon>Polyporales</taxon>
        <taxon>Sparassidaceae</taxon>
        <taxon>Sparassis</taxon>
    </lineage>
</organism>
<dbReference type="InterPro" id="IPR036396">
    <property type="entry name" value="Cyt_P450_sf"/>
</dbReference>
<feature type="binding site" description="axial binding residue" evidence="13">
    <location>
        <position position="474"/>
    </location>
    <ligand>
        <name>heme</name>
        <dbReference type="ChEBI" id="CHEBI:30413"/>
    </ligand>
    <ligandPart>
        <name>Fe</name>
        <dbReference type="ChEBI" id="CHEBI:18248"/>
    </ligandPart>
</feature>
<dbReference type="PANTHER" id="PTHR46300:SF7">
    <property type="entry name" value="P450, PUTATIVE (EUROFUNG)-RELATED"/>
    <property type="match status" value="1"/>
</dbReference>
<evidence type="ECO:0000256" key="1">
    <source>
        <dbReference type="ARBA" id="ARBA00001971"/>
    </source>
</evidence>
<protein>
    <submittedName>
        <fullName evidence="14">Multifunctional cytochrome P450 monooxygenase af510</fullName>
    </submittedName>
</protein>
<dbReference type="Proteomes" id="UP000287166">
    <property type="component" value="Unassembled WGS sequence"/>
</dbReference>
<dbReference type="SUPFAM" id="SSF48264">
    <property type="entry name" value="Cytochrome P450"/>
    <property type="match status" value="1"/>
</dbReference>
<dbReference type="InterPro" id="IPR001128">
    <property type="entry name" value="Cyt_P450"/>
</dbReference>
<evidence type="ECO:0000256" key="11">
    <source>
        <dbReference type="ARBA" id="ARBA00023033"/>
    </source>
</evidence>
<evidence type="ECO:0000313" key="15">
    <source>
        <dbReference type="Proteomes" id="UP000287166"/>
    </source>
</evidence>
<comment type="caution">
    <text evidence="14">The sequence shown here is derived from an EMBL/GenBank/DDBJ whole genome shotgun (WGS) entry which is preliminary data.</text>
</comment>
<evidence type="ECO:0000256" key="9">
    <source>
        <dbReference type="ARBA" id="ARBA00023002"/>
    </source>
</evidence>
<dbReference type="PRINTS" id="PR00385">
    <property type="entry name" value="P450"/>
</dbReference>
<evidence type="ECO:0000256" key="6">
    <source>
        <dbReference type="ARBA" id="ARBA00022692"/>
    </source>
</evidence>
<dbReference type="PRINTS" id="PR00463">
    <property type="entry name" value="EP450I"/>
</dbReference>
<dbReference type="OrthoDB" id="3255500at2759"/>
<dbReference type="GeneID" id="38779614"/>
<dbReference type="CDD" id="cd11065">
    <property type="entry name" value="CYP64-like"/>
    <property type="match status" value="1"/>
</dbReference>
<comment type="cofactor">
    <cofactor evidence="1 13">
        <name>heme</name>
        <dbReference type="ChEBI" id="CHEBI:30413"/>
    </cofactor>
</comment>
<reference evidence="14 15" key="1">
    <citation type="journal article" date="2018" name="Sci. Rep.">
        <title>Genome sequence of the cauliflower mushroom Sparassis crispa (Hanabiratake) and its association with beneficial usage.</title>
        <authorList>
            <person name="Kiyama R."/>
            <person name="Furutani Y."/>
            <person name="Kawaguchi K."/>
            <person name="Nakanishi T."/>
        </authorList>
    </citation>
    <scope>NUCLEOTIDE SEQUENCE [LARGE SCALE GENOMIC DNA]</scope>
</reference>
<dbReference type="GO" id="GO:0020037">
    <property type="term" value="F:heme binding"/>
    <property type="evidence" value="ECO:0007669"/>
    <property type="project" value="InterPro"/>
</dbReference>
<comment type="subcellular location">
    <subcellularLocation>
        <location evidence="2">Membrane</location>
        <topology evidence="2">Single-pass membrane protein</topology>
    </subcellularLocation>
</comment>
<keyword evidence="9" id="KW-0560">Oxidoreductase</keyword>
<dbReference type="STRING" id="139825.A0A401GKJ9"/>
<keyword evidence="6" id="KW-0812">Transmembrane</keyword>
<dbReference type="InterPro" id="IPR050364">
    <property type="entry name" value="Cytochrome_P450_fung"/>
</dbReference>
<dbReference type="InParanoid" id="A0A401GKJ9"/>
<evidence type="ECO:0000256" key="7">
    <source>
        <dbReference type="ARBA" id="ARBA00022723"/>
    </source>
</evidence>
<dbReference type="AlphaFoldDB" id="A0A401GKJ9"/>
<evidence type="ECO:0000256" key="10">
    <source>
        <dbReference type="ARBA" id="ARBA00023004"/>
    </source>
</evidence>
<name>A0A401GKJ9_9APHY</name>
<dbReference type="GO" id="GO:0005506">
    <property type="term" value="F:iron ion binding"/>
    <property type="evidence" value="ECO:0007669"/>
    <property type="project" value="InterPro"/>
</dbReference>